<dbReference type="InterPro" id="IPR002083">
    <property type="entry name" value="MATH/TRAF_dom"/>
</dbReference>
<dbReference type="SUPFAM" id="SSF49599">
    <property type="entry name" value="TRAF domain-like"/>
    <property type="match status" value="1"/>
</dbReference>
<dbReference type="EMBL" id="BTRK01000005">
    <property type="protein sequence ID" value="GMR55385.1"/>
    <property type="molecule type" value="Genomic_DNA"/>
</dbReference>
<keyword evidence="3" id="KW-1185">Reference proteome</keyword>
<dbReference type="AlphaFoldDB" id="A0AAN5D3H3"/>
<protein>
    <recommendedName>
        <fullName evidence="1">BTB domain-containing protein</fullName>
    </recommendedName>
</protein>
<dbReference type="InterPro" id="IPR008974">
    <property type="entry name" value="TRAF-like"/>
</dbReference>
<reference evidence="3" key="1">
    <citation type="submission" date="2022-10" db="EMBL/GenBank/DDBJ databases">
        <title>Genome assembly of Pristionchus species.</title>
        <authorList>
            <person name="Yoshida K."/>
            <person name="Sommer R.J."/>
        </authorList>
    </citation>
    <scope>NUCLEOTIDE SEQUENCE [LARGE SCALE GENOMIC DNA]</scope>
    <source>
        <strain evidence="3">RS5460</strain>
    </source>
</reference>
<comment type="caution">
    <text evidence="2">The sequence shown here is derived from an EMBL/GenBank/DDBJ whole genome shotgun (WGS) entry which is preliminary data.</text>
</comment>
<dbReference type="Pfam" id="PF00917">
    <property type="entry name" value="MATH"/>
    <property type="match status" value="1"/>
</dbReference>
<dbReference type="PANTHER" id="PTHR47022">
    <property type="entry name" value="BTB AND MATH DOMAIN-CONTAINING PROTEIN 36-RELATED"/>
    <property type="match status" value="1"/>
</dbReference>
<dbReference type="InterPro" id="IPR000210">
    <property type="entry name" value="BTB/POZ_dom"/>
</dbReference>
<evidence type="ECO:0000313" key="3">
    <source>
        <dbReference type="Proteomes" id="UP001328107"/>
    </source>
</evidence>
<evidence type="ECO:0000259" key="1">
    <source>
        <dbReference type="PROSITE" id="PS50097"/>
    </source>
</evidence>
<proteinExistence type="predicted"/>
<dbReference type="Proteomes" id="UP001328107">
    <property type="component" value="Unassembled WGS sequence"/>
</dbReference>
<dbReference type="PANTHER" id="PTHR47022:SF1">
    <property type="entry name" value="BTB AND MATH DOMAIN-CONTAINING PROTEIN 36-RELATED"/>
    <property type="match status" value="1"/>
</dbReference>
<gene>
    <name evidence="2" type="ORF">PMAYCL1PPCAC_25580</name>
</gene>
<dbReference type="SUPFAM" id="SSF54695">
    <property type="entry name" value="POZ domain"/>
    <property type="match status" value="1"/>
</dbReference>
<organism evidence="2 3">
    <name type="scientific">Pristionchus mayeri</name>
    <dbReference type="NCBI Taxonomy" id="1317129"/>
    <lineage>
        <taxon>Eukaryota</taxon>
        <taxon>Metazoa</taxon>
        <taxon>Ecdysozoa</taxon>
        <taxon>Nematoda</taxon>
        <taxon>Chromadorea</taxon>
        <taxon>Rhabditida</taxon>
        <taxon>Rhabditina</taxon>
        <taxon>Diplogasteromorpha</taxon>
        <taxon>Diplogasteroidea</taxon>
        <taxon>Neodiplogasteridae</taxon>
        <taxon>Pristionchus</taxon>
    </lineage>
</organism>
<accession>A0AAN5D3H3</accession>
<feature type="domain" description="BTB" evidence="1">
    <location>
        <begin position="149"/>
        <end position="208"/>
    </location>
</feature>
<dbReference type="InterPro" id="IPR011333">
    <property type="entry name" value="SKP1/BTB/POZ_sf"/>
</dbReference>
<feature type="non-terminal residue" evidence="2">
    <location>
        <position position="223"/>
    </location>
</feature>
<dbReference type="Pfam" id="PF00651">
    <property type="entry name" value="BTB"/>
    <property type="match status" value="1"/>
</dbReference>
<sequence>TPFVLRWEIDNATSLTPGKVESAVFHWGGFEWKGSLRPREEDNDRFDYALSCEKKKWTDWKCKANVEFLVHRAASKGDYSKKALTTFDEHRNCSDFGYSNWSNLKNPNCSCILNNKITMEFSIGIISAVDGHKLIPIDLSNFCSPIEHNNVTLIIGDKKLRVSKDYLSVHSPLFAAMFFGDFTEKGKGEVKFKDVIYVEFLDLLQLIFHVQFSGIDSTLPHIL</sequence>
<dbReference type="Gene3D" id="2.60.210.10">
    <property type="entry name" value="Apoptosis, Tumor Necrosis Factor Receptor Associated Protein 2, Chain A"/>
    <property type="match status" value="1"/>
</dbReference>
<dbReference type="CDD" id="cd18186">
    <property type="entry name" value="BTB_POZ_ZBTB_KLHL-like"/>
    <property type="match status" value="1"/>
</dbReference>
<dbReference type="Gene3D" id="3.30.710.10">
    <property type="entry name" value="Potassium Channel Kv1.1, Chain A"/>
    <property type="match status" value="1"/>
</dbReference>
<feature type="non-terminal residue" evidence="2">
    <location>
        <position position="1"/>
    </location>
</feature>
<evidence type="ECO:0000313" key="2">
    <source>
        <dbReference type="EMBL" id="GMR55385.1"/>
    </source>
</evidence>
<dbReference type="PROSITE" id="PS50097">
    <property type="entry name" value="BTB"/>
    <property type="match status" value="1"/>
</dbReference>
<dbReference type="CDD" id="cd00121">
    <property type="entry name" value="MATH"/>
    <property type="match status" value="1"/>
</dbReference>
<name>A0AAN5D3H3_9BILA</name>